<feature type="chain" id="PRO_5047077955" evidence="1">
    <location>
        <begin position="19"/>
        <end position="142"/>
    </location>
</feature>
<proteinExistence type="predicted"/>
<organism evidence="2 3">
    <name type="scientific">Sediminicoccus rosea</name>
    <dbReference type="NCBI Taxonomy" id="1225128"/>
    <lineage>
        <taxon>Bacteria</taxon>
        <taxon>Pseudomonadati</taxon>
        <taxon>Pseudomonadota</taxon>
        <taxon>Alphaproteobacteria</taxon>
        <taxon>Acetobacterales</taxon>
        <taxon>Roseomonadaceae</taxon>
        <taxon>Sediminicoccus</taxon>
    </lineage>
</organism>
<dbReference type="Proteomes" id="UP001305521">
    <property type="component" value="Chromosome"/>
</dbReference>
<name>A0ABZ0PKP3_9PROT</name>
<dbReference type="RefSeq" id="WP_318649846.1">
    <property type="nucleotide sequence ID" value="NZ_CP137852.1"/>
</dbReference>
<keyword evidence="1" id="KW-0732">Signal</keyword>
<dbReference type="NCBIfam" id="NF041384">
    <property type="entry name" value="YHS_seleno_dom"/>
    <property type="match status" value="1"/>
</dbReference>
<protein>
    <submittedName>
        <fullName evidence="2">YHS domain-containing (Seleno)protein</fullName>
    </submittedName>
</protein>
<evidence type="ECO:0000256" key="1">
    <source>
        <dbReference type="SAM" id="SignalP"/>
    </source>
</evidence>
<sequence>MLIRRALFGLLLASPAAARSFAERGVAVRGTDVVAYFTEGRVVRGRAEHAAEWDGVRWLFASAANRDRFLADPAAHVPAYGGFCAWAVAQGYTAPTDPHAWRIVEGRLFLNYDASVQRRWERDIPGFIARADLNWPRLNQAG</sequence>
<accession>A0ABZ0PKP3</accession>
<gene>
    <name evidence="2" type="ORF">R9Z33_03105</name>
</gene>
<evidence type="ECO:0000313" key="2">
    <source>
        <dbReference type="EMBL" id="WPB85868.1"/>
    </source>
</evidence>
<feature type="signal peptide" evidence="1">
    <location>
        <begin position="1"/>
        <end position="18"/>
    </location>
</feature>
<dbReference type="EMBL" id="CP137852">
    <property type="protein sequence ID" value="WPB85868.1"/>
    <property type="molecule type" value="Genomic_DNA"/>
</dbReference>
<keyword evidence="3" id="KW-1185">Reference proteome</keyword>
<evidence type="ECO:0000313" key="3">
    <source>
        <dbReference type="Proteomes" id="UP001305521"/>
    </source>
</evidence>
<reference evidence="2 3" key="1">
    <citation type="submission" date="2023-11" db="EMBL/GenBank/DDBJ databases">
        <title>Arctic aerobic anoxygenic photoheterotroph Sediminicoccus rosea KRV36 adapts its photosynthesis to long days of polar summer.</title>
        <authorList>
            <person name="Tomasch J."/>
            <person name="Kopejtka K."/>
            <person name="Bily T."/>
            <person name="Gardiner A.T."/>
            <person name="Gardian Z."/>
            <person name="Shivaramu S."/>
            <person name="Koblizek M."/>
            <person name="Engelhardt F."/>
            <person name="Kaftan D."/>
        </authorList>
    </citation>
    <scope>NUCLEOTIDE SEQUENCE [LARGE SCALE GENOMIC DNA]</scope>
    <source>
        <strain evidence="2 3">R-30</strain>
    </source>
</reference>